<accession>A0A7J5E0J7</accession>
<dbReference type="InterPro" id="IPR011032">
    <property type="entry name" value="GroES-like_sf"/>
</dbReference>
<reference evidence="7 8" key="1">
    <citation type="submission" date="2019-09" db="EMBL/GenBank/DDBJ databases">
        <title>Pimelobacter sp. isolated from Paulinella.</title>
        <authorList>
            <person name="Jeong S.E."/>
        </authorList>
    </citation>
    <scope>NUCLEOTIDE SEQUENCE [LARGE SCALE GENOMIC DNA]</scope>
    <source>
        <strain evidence="7 8">Pch-N</strain>
    </source>
</reference>
<proteinExistence type="inferred from homology"/>
<dbReference type="Pfam" id="PF08240">
    <property type="entry name" value="ADH_N"/>
    <property type="match status" value="1"/>
</dbReference>
<dbReference type="InterPro" id="IPR050129">
    <property type="entry name" value="Zn_alcohol_dh"/>
</dbReference>
<protein>
    <submittedName>
        <fullName evidence="7">Alcohol dehydrogenase catalytic domain-containing protein</fullName>
    </submittedName>
</protein>
<sequence length="370" mass="37471">MQAVVVKPGFVVDVAEVPEPRCGPGDVVIAVRRVQLSVTECMLLSGADVALGDQLARRLEDGPLQFGGHEFAGEIIALGTAVDPEATGLRVGQRVTAVETLPCGTCAACRCSWAGACVAPAIIGFTRPGALAERVVVPASAVVPVPDGVSLSAAAAIQPLAGAVHAHAALDVRPGESVLVLGGGVMGLLGVAVARHGNAGLVALSTHSPRKLELGRRFGADALIDAGSDVLATALELTDGIGFDVVLETAGGSADVGLAGLSTVELAAQAVRRGGRIAMVSVLDAHAPLPTGLLRSKSVTLVHPRSGAGDYASGASVFEHSFGLVQRNLVDPDALITHTVPGLGAIHEAMDITQHKSRYGAINPAQMELS</sequence>
<dbReference type="Gene3D" id="3.90.180.10">
    <property type="entry name" value="Medium-chain alcohol dehydrogenases, catalytic domain"/>
    <property type="match status" value="1"/>
</dbReference>
<dbReference type="InterPro" id="IPR002328">
    <property type="entry name" value="ADH_Zn_CS"/>
</dbReference>
<keyword evidence="4" id="KW-0560">Oxidoreductase</keyword>
<dbReference type="Gene3D" id="3.40.50.720">
    <property type="entry name" value="NAD(P)-binding Rossmann-like Domain"/>
    <property type="match status" value="1"/>
</dbReference>
<dbReference type="PANTHER" id="PTHR43401:SF5">
    <property type="entry name" value="ALCOHOL DEHYDROGENASE-RELATED"/>
    <property type="match status" value="1"/>
</dbReference>
<dbReference type="Proteomes" id="UP000449906">
    <property type="component" value="Unassembled WGS sequence"/>
</dbReference>
<evidence type="ECO:0000259" key="6">
    <source>
        <dbReference type="SMART" id="SM00829"/>
    </source>
</evidence>
<evidence type="ECO:0000256" key="3">
    <source>
        <dbReference type="ARBA" id="ARBA00022833"/>
    </source>
</evidence>
<evidence type="ECO:0000313" key="7">
    <source>
        <dbReference type="EMBL" id="KAB2811707.1"/>
    </source>
</evidence>
<dbReference type="InterPro" id="IPR020843">
    <property type="entry name" value="ER"/>
</dbReference>
<comment type="cofactor">
    <cofactor evidence="1 5">
        <name>Zn(2+)</name>
        <dbReference type="ChEBI" id="CHEBI:29105"/>
    </cofactor>
</comment>
<name>A0A7J5E0J7_NOCSI</name>
<evidence type="ECO:0000256" key="1">
    <source>
        <dbReference type="ARBA" id="ARBA00001947"/>
    </source>
</evidence>
<comment type="caution">
    <text evidence="7">The sequence shown here is derived from an EMBL/GenBank/DDBJ whole genome shotgun (WGS) entry which is preliminary data.</text>
</comment>
<dbReference type="Pfam" id="PF00107">
    <property type="entry name" value="ADH_zinc_N"/>
    <property type="match status" value="1"/>
</dbReference>
<dbReference type="AlphaFoldDB" id="A0A7J5E0J7"/>
<organism evidence="7 8">
    <name type="scientific">Nocardioides simplex</name>
    <name type="common">Arthrobacter simplex</name>
    <dbReference type="NCBI Taxonomy" id="2045"/>
    <lineage>
        <taxon>Bacteria</taxon>
        <taxon>Bacillati</taxon>
        <taxon>Actinomycetota</taxon>
        <taxon>Actinomycetes</taxon>
        <taxon>Propionibacteriales</taxon>
        <taxon>Nocardioidaceae</taxon>
        <taxon>Pimelobacter</taxon>
    </lineage>
</organism>
<dbReference type="InterPro" id="IPR013149">
    <property type="entry name" value="ADH-like_C"/>
</dbReference>
<dbReference type="PANTHER" id="PTHR43401">
    <property type="entry name" value="L-THREONINE 3-DEHYDROGENASE"/>
    <property type="match status" value="1"/>
</dbReference>
<dbReference type="GO" id="GO:0008270">
    <property type="term" value="F:zinc ion binding"/>
    <property type="evidence" value="ECO:0007669"/>
    <property type="project" value="InterPro"/>
</dbReference>
<dbReference type="InterPro" id="IPR036291">
    <property type="entry name" value="NAD(P)-bd_dom_sf"/>
</dbReference>
<dbReference type="PROSITE" id="PS00059">
    <property type="entry name" value="ADH_ZINC"/>
    <property type="match status" value="1"/>
</dbReference>
<dbReference type="SUPFAM" id="SSF50129">
    <property type="entry name" value="GroES-like"/>
    <property type="match status" value="1"/>
</dbReference>
<gene>
    <name evidence="7" type="ORF">F9L07_07560</name>
</gene>
<feature type="domain" description="Enoyl reductase (ER)" evidence="6">
    <location>
        <begin position="9"/>
        <end position="330"/>
    </location>
</feature>
<keyword evidence="3 5" id="KW-0862">Zinc</keyword>
<dbReference type="SMART" id="SM00829">
    <property type="entry name" value="PKS_ER"/>
    <property type="match status" value="1"/>
</dbReference>
<evidence type="ECO:0000313" key="8">
    <source>
        <dbReference type="Proteomes" id="UP000449906"/>
    </source>
</evidence>
<keyword evidence="2 5" id="KW-0479">Metal-binding</keyword>
<dbReference type="GO" id="GO:0016491">
    <property type="term" value="F:oxidoreductase activity"/>
    <property type="evidence" value="ECO:0007669"/>
    <property type="project" value="UniProtKB-KW"/>
</dbReference>
<dbReference type="SUPFAM" id="SSF51735">
    <property type="entry name" value="NAD(P)-binding Rossmann-fold domains"/>
    <property type="match status" value="1"/>
</dbReference>
<dbReference type="InterPro" id="IPR013154">
    <property type="entry name" value="ADH-like_N"/>
</dbReference>
<evidence type="ECO:0000256" key="5">
    <source>
        <dbReference type="RuleBase" id="RU361277"/>
    </source>
</evidence>
<evidence type="ECO:0000256" key="4">
    <source>
        <dbReference type="ARBA" id="ARBA00023002"/>
    </source>
</evidence>
<comment type="similarity">
    <text evidence="5">Belongs to the zinc-containing alcohol dehydrogenase family.</text>
</comment>
<dbReference type="EMBL" id="WBVM01000001">
    <property type="protein sequence ID" value="KAB2811707.1"/>
    <property type="molecule type" value="Genomic_DNA"/>
</dbReference>
<evidence type="ECO:0000256" key="2">
    <source>
        <dbReference type="ARBA" id="ARBA00022723"/>
    </source>
</evidence>